<proteinExistence type="predicted"/>
<evidence type="ECO:0000256" key="1">
    <source>
        <dbReference type="SAM" id="MobiDB-lite"/>
    </source>
</evidence>
<comment type="caution">
    <text evidence="4">The sequence shown here is derived from an EMBL/GenBank/DDBJ whole genome shotgun (WGS) entry which is preliminary data.</text>
</comment>
<organism evidence="4 5">
    <name type="scientific">Ganoderma sinense ZZ0214-1</name>
    <dbReference type="NCBI Taxonomy" id="1077348"/>
    <lineage>
        <taxon>Eukaryota</taxon>
        <taxon>Fungi</taxon>
        <taxon>Dikarya</taxon>
        <taxon>Basidiomycota</taxon>
        <taxon>Agaricomycotina</taxon>
        <taxon>Agaricomycetes</taxon>
        <taxon>Polyporales</taxon>
        <taxon>Polyporaceae</taxon>
        <taxon>Ganoderma</taxon>
    </lineage>
</organism>
<keyword evidence="2" id="KW-1133">Transmembrane helix</keyword>
<feature type="compositionally biased region" description="Low complexity" evidence="1">
    <location>
        <begin position="146"/>
        <end position="170"/>
    </location>
</feature>
<gene>
    <name evidence="4" type="ORF">GSI_08548</name>
</gene>
<evidence type="ECO:0000313" key="4">
    <source>
        <dbReference type="EMBL" id="PIL28510.1"/>
    </source>
</evidence>
<feature type="region of interest" description="Disordered" evidence="1">
    <location>
        <begin position="360"/>
        <end position="398"/>
    </location>
</feature>
<name>A0A2G8S413_9APHY</name>
<keyword evidence="3" id="KW-0732">Signal</keyword>
<dbReference type="AlphaFoldDB" id="A0A2G8S413"/>
<dbReference type="Proteomes" id="UP000230002">
    <property type="component" value="Unassembled WGS sequence"/>
</dbReference>
<dbReference type="EMBL" id="AYKW01000023">
    <property type="protein sequence ID" value="PIL28510.1"/>
    <property type="molecule type" value="Genomic_DNA"/>
</dbReference>
<keyword evidence="2" id="KW-0472">Membrane</keyword>
<feature type="compositionally biased region" description="Low complexity" evidence="1">
    <location>
        <begin position="178"/>
        <end position="204"/>
    </location>
</feature>
<evidence type="ECO:0008006" key="6">
    <source>
        <dbReference type="Google" id="ProtNLM"/>
    </source>
</evidence>
<feature type="transmembrane region" description="Helical" evidence="2">
    <location>
        <begin position="269"/>
        <end position="291"/>
    </location>
</feature>
<feature type="region of interest" description="Disordered" evidence="1">
    <location>
        <begin position="429"/>
        <end position="461"/>
    </location>
</feature>
<feature type="region of interest" description="Disordered" evidence="1">
    <location>
        <begin position="146"/>
        <end position="218"/>
    </location>
</feature>
<evidence type="ECO:0000313" key="5">
    <source>
        <dbReference type="Proteomes" id="UP000230002"/>
    </source>
</evidence>
<feature type="compositionally biased region" description="Low complexity" evidence="1">
    <location>
        <begin position="379"/>
        <end position="398"/>
    </location>
</feature>
<feature type="chain" id="PRO_5013822636" description="Axial budding pattern protein 2" evidence="3">
    <location>
        <begin position="33"/>
        <end position="461"/>
    </location>
</feature>
<dbReference type="OrthoDB" id="10626991at2759"/>
<evidence type="ECO:0000256" key="2">
    <source>
        <dbReference type="SAM" id="Phobius"/>
    </source>
</evidence>
<feature type="compositionally biased region" description="Pro residues" evidence="1">
    <location>
        <begin position="452"/>
        <end position="461"/>
    </location>
</feature>
<evidence type="ECO:0000256" key="3">
    <source>
        <dbReference type="SAM" id="SignalP"/>
    </source>
</evidence>
<keyword evidence="5" id="KW-1185">Reference proteome</keyword>
<sequence length="461" mass="47804">MAVPWLGARASGRLGLLSTQFFFASFLPTGSGFQITSVGTFAQCVPTVITWDIGQSLPPFNISLDIASSSTDSPLLFAGFEGSSATVTFNLPAKTLVNLALVNSGGVLDQASNLVVQAGTDTSCANGAISGAVAAVASVSSLSGFPAETSDSSTSTDASSTPTITSSTPSQLPSINHSSSSITDTTSSATEQSHSATSTSSSTSIRRSLKSPRPSRTILTIKSTSTLNPFAVPSDSSSFPIPRPTIVIPLSSSSSLSSETSGKGLQPSVIGAIVASSIFGLTLCLFLLFWWKRRRQHQRSVRHTRLREPEPREFSIRDSISVVSVQDFPLPPTGMPNPNSPTSVNATISLPTAEAIMEHRNKPLPTPDTPPSKARPSLATSASYAGPGPSASQGPMSSPLVLNSASTLTPSTAVTPFWNSRRFASRTQELGLTAGSGGGSIFDDASSDVPSTAPPPYDQYD</sequence>
<reference evidence="4 5" key="1">
    <citation type="journal article" date="2015" name="Sci. Rep.">
        <title>Chromosome-level genome map provides insights into diverse defense mechanisms in the medicinal fungus Ganoderma sinense.</title>
        <authorList>
            <person name="Zhu Y."/>
            <person name="Xu J."/>
            <person name="Sun C."/>
            <person name="Zhou S."/>
            <person name="Xu H."/>
            <person name="Nelson D.R."/>
            <person name="Qian J."/>
            <person name="Song J."/>
            <person name="Luo H."/>
            <person name="Xiang L."/>
            <person name="Li Y."/>
            <person name="Xu Z."/>
            <person name="Ji A."/>
            <person name="Wang L."/>
            <person name="Lu S."/>
            <person name="Hayward A."/>
            <person name="Sun W."/>
            <person name="Li X."/>
            <person name="Schwartz D.C."/>
            <person name="Wang Y."/>
            <person name="Chen S."/>
        </authorList>
    </citation>
    <scope>NUCLEOTIDE SEQUENCE [LARGE SCALE GENOMIC DNA]</scope>
    <source>
        <strain evidence="4 5">ZZ0214-1</strain>
    </source>
</reference>
<feature type="signal peptide" evidence="3">
    <location>
        <begin position="1"/>
        <end position="32"/>
    </location>
</feature>
<accession>A0A2G8S413</accession>
<keyword evidence="2" id="KW-0812">Transmembrane</keyword>
<protein>
    <recommendedName>
        <fullName evidence="6">Axial budding pattern protein 2</fullName>
    </recommendedName>
</protein>